<protein>
    <submittedName>
        <fullName evidence="1">Uncharacterized protein</fullName>
    </submittedName>
</protein>
<accession>A0AAV5CK23</accession>
<evidence type="ECO:0000313" key="1">
    <source>
        <dbReference type="EMBL" id="GJM98410.1"/>
    </source>
</evidence>
<reference evidence="1" key="1">
    <citation type="journal article" date="2018" name="DNA Res.">
        <title>Multiple hybrid de novo genome assembly of finger millet, an orphan allotetraploid crop.</title>
        <authorList>
            <person name="Hatakeyama M."/>
            <person name="Aluri S."/>
            <person name="Balachadran M.T."/>
            <person name="Sivarajan S.R."/>
            <person name="Patrignani A."/>
            <person name="Gruter S."/>
            <person name="Poveda L."/>
            <person name="Shimizu-Inatsugi R."/>
            <person name="Baeten J."/>
            <person name="Francoijs K.J."/>
            <person name="Nataraja K.N."/>
            <person name="Reddy Y.A.N."/>
            <person name="Phadnis S."/>
            <person name="Ravikumar R.L."/>
            <person name="Schlapbach R."/>
            <person name="Sreeman S.M."/>
            <person name="Shimizu K.K."/>
        </authorList>
    </citation>
    <scope>NUCLEOTIDE SEQUENCE</scope>
</reference>
<dbReference type="EMBL" id="BQKI01000007">
    <property type="protein sequence ID" value="GJM98410.1"/>
    <property type="molecule type" value="Genomic_DNA"/>
</dbReference>
<dbReference type="AlphaFoldDB" id="A0AAV5CK23"/>
<evidence type="ECO:0000313" key="2">
    <source>
        <dbReference type="Proteomes" id="UP001054889"/>
    </source>
</evidence>
<name>A0AAV5CK23_ELECO</name>
<dbReference type="Proteomes" id="UP001054889">
    <property type="component" value="Unassembled WGS sequence"/>
</dbReference>
<keyword evidence="2" id="KW-1185">Reference proteome</keyword>
<proteinExistence type="predicted"/>
<reference evidence="1" key="2">
    <citation type="submission" date="2021-12" db="EMBL/GenBank/DDBJ databases">
        <title>Resequencing data analysis of finger millet.</title>
        <authorList>
            <person name="Hatakeyama M."/>
            <person name="Aluri S."/>
            <person name="Balachadran M.T."/>
            <person name="Sivarajan S.R."/>
            <person name="Poveda L."/>
            <person name="Shimizu-Inatsugi R."/>
            <person name="Schlapbach R."/>
            <person name="Sreeman S.M."/>
            <person name="Shimizu K.K."/>
        </authorList>
    </citation>
    <scope>NUCLEOTIDE SEQUENCE</scope>
</reference>
<dbReference type="Gene3D" id="3.40.50.720">
    <property type="entry name" value="NAD(P)-binding Rossmann-like Domain"/>
    <property type="match status" value="1"/>
</dbReference>
<organism evidence="1 2">
    <name type="scientific">Eleusine coracana subsp. coracana</name>
    <dbReference type="NCBI Taxonomy" id="191504"/>
    <lineage>
        <taxon>Eukaryota</taxon>
        <taxon>Viridiplantae</taxon>
        <taxon>Streptophyta</taxon>
        <taxon>Embryophyta</taxon>
        <taxon>Tracheophyta</taxon>
        <taxon>Spermatophyta</taxon>
        <taxon>Magnoliopsida</taxon>
        <taxon>Liliopsida</taxon>
        <taxon>Poales</taxon>
        <taxon>Poaceae</taxon>
        <taxon>PACMAD clade</taxon>
        <taxon>Chloridoideae</taxon>
        <taxon>Cynodonteae</taxon>
        <taxon>Eleusininae</taxon>
        <taxon>Eleusine</taxon>
    </lineage>
</organism>
<comment type="caution">
    <text evidence="1">The sequence shown here is derived from an EMBL/GenBank/DDBJ whole genome shotgun (WGS) entry which is preliminary data.</text>
</comment>
<gene>
    <name evidence="1" type="primary">ga15422</name>
    <name evidence="1" type="ORF">PR202_ga15422</name>
</gene>
<sequence>MAWWVVTAQAILGSRVLAIHGSGGILTIYGGNDVLMRNKLWHIDDICDVADALLLLYEMPEASDRHILYHTIFKMQNPNPTHLSLGMESISAMDNAAPMTSDKLKKLGWSWDPWMR</sequence>